<evidence type="ECO:0000313" key="1">
    <source>
        <dbReference type="EMBL" id="TGY78981.1"/>
    </source>
</evidence>
<evidence type="ECO:0000313" key="2">
    <source>
        <dbReference type="Proteomes" id="UP000306319"/>
    </source>
</evidence>
<keyword evidence="2" id="KW-1185">Reference proteome</keyword>
<accession>A0AC61REK7</accession>
<dbReference type="Proteomes" id="UP000306319">
    <property type="component" value="Unassembled WGS sequence"/>
</dbReference>
<name>A0AC61REK7_9BACT</name>
<proteinExistence type="predicted"/>
<gene>
    <name evidence="1" type="ORF">E5331_07910</name>
</gene>
<organism evidence="1 2">
    <name type="scientific">Lepagella muris</name>
    <dbReference type="NCBI Taxonomy" id="3032870"/>
    <lineage>
        <taxon>Bacteria</taxon>
        <taxon>Pseudomonadati</taxon>
        <taxon>Bacteroidota</taxon>
        <taxon>Bacteroidia</taxon>
        <taxon>Bacteroidales</taxon>
        <taxon>Muribaculaceae</taxon>
        <taxon>Lepagella</taxon>
    </lineage>
</organism>
<dbReference type="EMBL" id="SRYB01000009">
    <property type="protein sequence ID" value="TGY78981.1"/>
    <property type="molecule type" value="Genomic_DNA"/>
</dbReference>
<sequence length="180" mass="19966">MENIKLTNLEEKFCLVFACGPSPYNGNARKTYDLVFNGSTGLLYDPSKDGIDEHTRNEVETSIAVRTLMMRDDIKDRIDQLKSENMVNAATLRPRLTETLLKIADECSTLHVTDRWGNTMSPAALRSVAVNAISKLTDMYGIKEDIAHKVMLEGADGDGITFNLIVPEASKENGIDKVIE</sequence>
<reference evidence="1" key="1">
    <citation type="submission" date="2019-04" db="EMBL/GenBank/DDBJ databases">
        <title>Microbes associate with the intestines of laboratory mice.</title>
        <authorList>
            <person name="Navarre W."/>
            <person name="Wong E."/>
            <person name="Huang K."/>
            <person name="Tropini C."/>
            <person name="Ng K."/>
            <person name="Yu B."/>
        </authorList>
    </citation>
    <scope>NUCLEOTIDE SEQUENCE</scope>
    <source>
        <strain evidence="1">NM04_E33</strain>
    </source>
</reference>
<protein>
    <submittedName>
        <fullName evidence="1">Uncharacterized protein</fullName>
    </submittedName>
</protein>
<comment type="caution">
    <text evidence="1">The sequence shown here is derived from an EMBL/GenBank/DDBJ whole genome shotgun (WGS) entry which is preliminary data.</text>
</comment>